<evidence type="ECO:0000313" key="2">
    <source>
        <dbReference type="EMBL" id="TGZ55619.1"/>
    </source>
</evidence>
<keyword evidence="1" id="KW-0472">Membrane</keyword>
<comment type="caution">
    <text evidence="2">The sequence shown here is derived from an EMBL/GenBank/DDBJ whole genome shotgun (WGS) entry which is preliminary data.</text>
</comment>
<proteinExistence type="predicted"/>
<evidence type="ECO:0000256" key="1">
    <source>
        <dbReference type="SAM" id="Phobius"/>
    </source>
</evidence>
<gene>
    <name evidence="2" type="ORF">CRM22_010372</name>
</gene>
<name>A0A4S2L4Y7_OPIFE</name>
<reference evidence="2 3" key="1">
    <citation type="journal article" date="2019" name="BMC Genomics">
        <title>New insights from Opisthorchis felineus genome: update on genomics of the epidemiologically important liver flukes.</title>
        <authorList>
            <person name="Ershov N.I."/>
            <person name="Mordvinov V.A."/>
            <person name="Prokhortchouk E.B."/>
            <person name="Pakharukova M.Y."/>
            <person name="Gunbin K.V."/>
            <person name="Ustyantsev K."/>
            <person name="Genaev M.A."/>
            <person name="Blinov A.G."/>
            <person name="Mazur A."/>
            <person name="Boulygina E."/>
            <person name="Tsygankova S."/>
            <person name="Khrameeva E."/>
            <person name="Chekanov N."/>
            <person name="Fan G."/>
            <person name="Xiao A."/>
            <person name="Zhang H."/>
            <person name="Xu X."/>
            <person name="Yang H."/>
            <person name="Solovyev V."/>
            <person name="Lee S.M."/>
            <person name="Liu X."/>
            <person name="Afonnikov D.A."/>
            <person name="Skryabin K.G."/>
        </authorList>
    </citation>
    <scope>NUCLEOTIDE SEQUENCE [LARGE SCALE GENOMIC DNA]</scope>
    <source>
        <strain evidence="2">AK-0245</strain>
        <tissue evidence="2">Whole organism</tissue>
    </source>
</reference>
<keyword evidence="3" id="KW-1185">Reference proteome</keyword>
<feature type="transmembrane region" description="Helical" evidence="1">
    <location>
        <begin position="6"/>
        <end position="28"/>
    </location>
</feature>
<dbReference type="EMBL" id="SJOL01009809">
    <property type="protein sequence ID" value="TGZ55619.1"/>
    <property type="molecule type" value="Genomic_DNA"/>
</dbReference>
<accession>A0A4S2L4Y7</accession>
<protein>
    <submittedName>
        <fullName evidence="2">Uncharacterized protein</fullName>
    </submittedName>
</protein>
<sequence length="99" mass="11019">MSHNKLYGSCGATFHNMAMIFLLGPSVVANGITEKRSSNLQAQESTLKLPIVHGRIPKLRISALMAFASVISHTVLLKYCYLAHPSRTSHCHFPPFVYY</sequence>
<dbReference type="AlphaFoldDB" id="A0A4S2L4Y7"/>
<evidence type="ECO:0000313" key="3">
    <source>
        <dbReference type="Proteomes" id="UP000308267"/>
    </source>
</evidence>
<organism evidence="2 3">
    <name type="scientific">Opisthorchis felineus</name>
    <dbReference type="NCBI Taxonomy" id="147828"/>
    <lineage>
        <taxon>Eukaryota</taxon>
        <taxon>Metazoa</taxon>
        <taxon>Spiralia</taxon>
        <taxon>Lophotrochozoa</taxon>
        <taxon>Platyhelminthes</taxon>
        <taxon>Trematoda</taxon>
        <taxon>Digenea</taxon>
        <taxon>Opisthorchiida</taxon>
        <taxon>Opisthorchiata</taxon>
        <taxon>Opisthorchiidae</taxon>
        <taxon>Opisthorchis</taxon>
    </lineage>
</organism>
<keyword evidence="1" id="KW-1133">Transmembrane helix</keyword>
<keyword evidence="1" id="KW-0812">Transmembrane</keyword>
<dbReference type="Proteomes" id="UP000308267">
    <property type="component" value="Unassembled WGS sequence"/>
</dbReference>